<feature type="transmembrane region" description="Helical" evidence="6">
    <location>
        <begin position="97"/>
        <end position="118"/>
    </location>
</feature>
<organism evidence="8 9">
    <name type="scientific">Rhynchospora tenuis</name>
    <dbReference type="NCBI Taxonomy" id="198213"/>
    <lineage>
        <taxon>Eukaryota</taxon>
        <taxon>Viridiplantae</taxon>
        <taxon>Streptophyta</taxon>
        <taxon>Embryophyta</taxon>
        <taxon>Tracheophyta</taxon>
        <taxon>Spermatophyta</taxon>
        <taxon>Magnoliopsida</taxon>
        <taxon>Liliopsida</taxon>
        <taxon>Poales</taxon>
        <taxon>Cyperaceae</taxon>
        <taxon>Cyperoideae</taxon>
        <taxon>Rhynchosporeae</taxon>
        <taxon>Rhynchospora</taxon>
    </lineage>
</organism>
<proteinExistence type="inferred from homology"/>
<dbReference type="Pfam" id="PF00892">
    <property type="entry name" value="EamA"/>
    <property type="match status" value="2"/>
</dbReference>
<dbReference type="EMBL" id="JAMRDG010000001">
    <property type="protein sequence ID" value="KAJ3696320.1"/>
    <property type="molecule type" value="Genomic_DNA"/>
</dbReference>
<feature type="transmembrane region" description="Helical" evidence="6">
    <location>
        <begin position="36"/>
        <end position="57"/>
    </location>
</feature>
<dbReference type="Proteomes" id="UP001210211">
    <property type="component" value="Unassembled WGS sequence"/>
</dbReference>
<keyword evidence="3 6" id="KW-0812">Transmembrane</keyword>
<evidence type="ECO:0000313" key="8">
    <source>
        <dbReference type="EMBL" id="KAJ3696320.1"/>
    </source>
</evidence>
<feature type="domain" description="EamA" evidence="7">
    <location>
        <begin position="185"/>
        <end position="312"/>
    </location>
</feature>
<feature type="transmembrane region" description="Helical" evidence="6">
    <location>
        <begin position="183"/>
        <end position="203"/>
    </location>
</feature>
<evidence type="ECO:0000256" key="3">
    <source>
        <dbReference type="ARBA" id="ARBA00022692"/>
    </source>
</evidence>
<comment type="caution">
    <text evidence="8">The sequence shown here is derived from an EMBL/GenBank/DDBJ whole genome shotgun (WGS) entry which is preliminary data.</text>
</comment>
<comment type="similarity">
    <text evidence="2">Belongs to the drug/metabolite transporter (DMT) superfamily. Plant drug/metabolite exporter (P-DME) (TC 2.A.7.4) family.</text>
</comment>
<evidence type="ECO:0000256" key="4">
    <source>
        <dbReference type="ARBA" id="ARBA00022989"/>
    </source>
</evidence>
<dbReference type="InterPro" id="IPR037185">
    <property type="entry name" value="EmrE-like"/>
</dbReference>
<comment type="subcellular location">
    <subcellularLocation>
        <location evidence="1">Membrane</location>
        <topology evidence="1">Multi-pass membrane protein</topology>
    </subcellularLocation>
</comment>
<dbReference type="GO" id="GO:0022857">
    <property type="term" value="F:transmembrane transporter activity"/>
    <property type="evidence" value="ECO:0007669"/>
    <property type="project" value="InterPro"/>
</dbReference>
<feature type="transmembrane region" description="Helical" evidence="6">
    <location>
        <begin position="5"/>
        <end position="24"/>
    </location>
</feature>
<feature type="transmembrane region" description="Helical" evidence="6">
    <location>
        <begin position="130"/>
        <end position="150"/>
    </location>
</feature>
<name>A0AAD5ZE83_9POAL</name>
<evidence type="ECO:0000256" key="5">
    <source>
        <dbReference type="ARBA" id="ARBA00023136"/>
    </source>
</evidence>
<keyword evidence="4 6" id="KW-1133">Transmembrane helix</keyword>
<dbReference type="InterPro" id="IPR000620">
    <property type="entry name" value="EamA_dom"/>
</dbReference>
<feature type="transmembrane region" description="Helical" evidence="6">
    <location>
        <begin position="249"/>
        <end position="272"/>
    </location>
</feature>
<feature type="transmembrane region" description="Helical" evidence="6">
    <location>
        <begin position="331"/>
        <end position="362"/>
    </location>
</feature>
<keyword evidence="5 6" id="KW-0472">Membrane</keyword>
<evidence type="ECO:0000256" key="2">
    <source>
        <dbReference type="ARBA" id="ARBA00007635"/>
    </source>
</evidence>
<accession>A0AAD5ZE83</accession>
<feature type="domain" description="EamA" evidence="7">
    <location>
        <begin position="9"/>
        <end position="147"/>
    </location>
</feature>
<evidence type="ECO:0000259" key="7">
    <source>
        <dbReference type="Pfam" id="PF00892"/>
    </source>
</evidence>
<dbReference type="PANTHER" id="PTHR31218">
    <property type="entry name" value="WAT1-RELATED PROTEIN"/>
    <property type="match status" value="1"/>
</dbReference>
<evidence type="ECO:0000313" key="9">
    <source>
        <dbReference type="Proteomes" id="UP001210211"/>
    </source>
</evidence>
<evidence type="ECO:0000256" key="1">
    <source>
        <dbReference type="ARBA" id="ARBA00004141"/>
    </source>
</evidence>
<dbReference type="AlphaFoldDB" id="A0AAD5ZE83"/>
<sequence length="426" mass="46489">MGGDYAPALAMVAVQVGFAGLNIVSKLAMDSGMSPFVMITYRNIIATIFLAPLAFLLERKTIMELKGKILFQLFLCSIFGATLNQISYFVGLKYSSPTIACALSNMLPAITFVMAIPFRMETVRIKTASGQAKVSGTLLCVGGSMLMTFYKGSIIKLWGPHIHWRYAATATATSASTIDSHHMAFGAVLVIASCFAWAVWFIIQAKMCKSFGSPYTSSTLLCFMAGMQCFVIGSVVHRKWSVWALGWDIRLAAVLYIGVVGSGLAFALMSWCIQRRGPLFVSMFSPLLLVIVAILGWAILDDKIFIGRYFSSLISQSNGCTAISRNFLDLIILIFFFFFFSFHISSVVGSVLIVGGLYLVLWGKGREMAGSKGKTKNSDATVPDECIGISGLFSPKEEMVPETNLPVFFSSKEESVRSTCPSPEEH</sequence>
<dbReference type="InterPro" id="IPR030184">
    <property type="entry name" value="WAT1-related"/>
</dbReference>
<keyword evidence="9" id="KW-1185">Reference proteome</keyword>
<reference evidence="8 9" key="1">
    <citation type="journal article" date="2022" name="Cell">
        <title>Repeat-based holocentromeres influence genome architecture and karyotype evolution.</title>
        <authorList>
            <person name="Hofstatter P.G."/>
            <person name="Thangavel G."/>
            <person name="Lux T."/>
            <person name="Neumann P."/>
            <person name="Vondrak T."/>
            <person name="Novak P."/>
            <person name="Zhang M."/>
            <person name="Costa L."/>
            <person name="Castellani M."/>
            <person name="Scott A."/>
            <person name="Toegelov H."/>
            <person name="Fuchs J."/>
            <person name="Mata-Sucre Y."/>
            <person name="Dias Y."/>
            <person name="Vanzela A.L.L."/>
            <person name="Huettel B."/>
            <person name="Almeida C.C.S."/>
            <person name="Simkova H."/>
            <person name="Souza G."/>
            <person name="Pedrosa-Harand A."/>
            <person name="Macas J."/>
            <person name="Mayer K.F.X."/>
            <person name="Houben A."/>
            <person name="Marques A."/>
        </authorList>
    </citation>
    <scope>NUCLEOTIDE SEQUENCE [LARGE SCALE GENOMIC DNA]</scope>
    <source>
        <strain evidence="8">RhyTen1mFocal</strain>
    </source>
</reference>
<feature type="transmembrane region" description="Helical" evidence="6">
    <location>
        <begin position="69"/>
        <end position="91"/>
    </location>
</feature>
<protein>
    <recommendedName>
        <fullName evidence="7">EamA domain-containing protein</fullName>
    </recommendedName>
</protein>
<dbReference type="SUPFAM" id="SSF103481">
    <property type="entry name" value="Multidrug resistance efflux transporter EmrE"/>
    <property type="match status" value="2"/>
</dbReference>
<feature type="transmembrane region" description="Helical" evidence="6">
    <location>
        <begin position="279"/>
        <end position="300"/>
    </location>
</feature>
<evidence type="ECO:0000256" key="6">
    <source>
        <dbReference type="SAM" id="Phobius"/>
    </source>
</evidence>
<gene>
    <name evidence="8" type="ORF">LUZ61_000025</name>
</gene>
<feature type="transmembrane region" description="Helical" evidence="6">
    <location>
        <begin position="215"/>
        <end position="237"/>
    </location>
</feature>
<dbReference type="GO" id="GO:0016020">
    <property type="term" value="C:membrane"/>
    <property type="evidence" value="ECO:0007669"/>
    <property type="project" value="UniProtKB-SubCell"/>
</dbReference>